<dbReference type="SUPFAM" id="SSF90123">
    <property type="entry name" value="ABC transporter transmembrane region"/>
    <property type="match status" value="1"/>
</dbReference>
<organism evidence="14 15">
    <name type="scientific">Archangium violaceum Cb vi76</name>
    <dbReference type="NCBI Taxonomy" id="1406225"/>
    <lineage>
        <taxon>Bacteria</taxon>
        <taxon>Pseudomonadati</taxon>
        <taxon>Myxococcota</taxon>
        <taxon>Myxococcia</taxon>
        <taxon>Myxococcales</taxon>
        <taxon>Cystobacterineae</taxon>
        <taxon>Archangiaceae</taxon>
        <taxon>Archangium</taxon>
    </lineage>
</organism>
<evidence type="ECO:0000256" key="9">
    <source>
        <dbReference type="ARBA" id="ARBA00023136"/>
    </source>
</evidence>
<dbReference type="AlphaFoldDB" id="A0A084SJZ0"/>
<keyword evidence="4 10" id="KW-0812">Transmembrane</keyword>
<dbReference type="PROSITE" id="PS00211">
    <property type="entry name" value="ABC_TRANSPORTER_1"/>
    <property type="match status" value="1"/>
</dbReference>
<dbReference type="MEROPS" id="C39.005"/>
<feature type="transmembrane region" description="Helical" evidence="10">
    <location>
        <begin position="221"/>
        <end position="242"/>
    </location>
</feature>
<evidence type="ECO:0000256" key="7">
    <source>
        <dbReference type="ARBA" id="ARBA00022840"/>
    </source>
</evidence>
<evidence type="ECO:0000256" key="1">
    <source>
        <dbReference type="ARBA" id="ARBA00004651"/>
    </source>
</evidence>
<dbReference type="InterPro" id="IPR027417">
    <property type="entry name" value="P-loop_NTPase"/>
</dbReference>
<reference evidence="14 15" key="1">
    <citation type="submission" date="2014-07" db="EMBL/GenBank/DDBJ databases">
        <title>Draft Genome Sequence of Gephyronic Acid Producer, Cystobacter violaceus Strain Cb vi76.</title>
        <authorList>
            <person name="Stevens D.C."/>
            <person name="Young J."/>
            <person name="Carmichael R."/>
            <person name="Tan J."/>
            <person name="Taylor R.E."/>
        </authorList>
    </citation>
    <scope>NUCLEOTIDE SEQUENCE [LARGE SCALE GENOMIC DNA]</scope>
    <source>
        <strain evidence="14 15">Cb vi76</strain>
    </source>
</reference>
<dbReference type="InterPro" id="IPR036640">
    <property type="entry name" value="ABC1_TM_sf"/>
</dbReference>
<dbReference type="GO" id="GO:0005886">
    <property type="term" value="C:plasma membrane"/>
    <property type="evidence" value="ECO:0007669"/>
    <property type="project" value="UniProtKB-SubCell"/>
</dbReference>
<dbReference type="InterPro" id="IPR039421">
    <property type="entry name" value="Type_1_exporter"/>
</dbReference>
<feature type="domain" description="Peptidase C39" evidence="13">
    <location>
        <begin position="36"/>
        <end position="155"/>
    </location>
</feature>
<dbReference type="Pfam" id="PF03412">
    <property type="entry name" value="Peptidase_C39"/>
    <property type="match status" value="1"/>
</dbReference>
<evidence type="ECO:0000313" key="15">
    <source>
        <dbReference type="Proteomes" id="UP000028547"/>
    </source>
</evidence>
<dbReference type="SUPFAM" id="SSF52540">
    <property type="entry name" value="P-loop containing nucleoside triphosphate hydrolases"/>
    <property type="match status" value="1"/>
</dbReference>
<dbReference type="InterPro" id="IPR005074">
    <property type="entry name" value="Peptidase_C39"/>
</dbReference>
<comment type="subcellular location">
    <subcellularLocation>
        <location evidence="1">Cell membrane</location>
        <topology evidence="1">Multi-pass membrane protein</topology>
    </subcellularLocation>
</comment>
<dbReference type="GO" id="GO:0016887">
    <property type="term" value="F:ATP hydrolysis activity"/>
    <property type="evidence" value="ECO:0007669"/>
    <property type="project" value="InterPro"/>
</dbReference>
<feature type="domain" description="ABC transporter" evidence="11">
    <location>
        <begin position="500"/>
        <end position="733"/>
    </location>
</feature>
<dbReference type="InterPro" id="IPR011527">
    <property type="entry name" value="ABC1_TM_dom"/>
</dbReference>
<dbReference type="InterPro" id="IPR003593">
    <property type="entry name" value="AAA+_ATPase"/>
</dbReference>
<dbReference type="PROSITE" id="PS50929">
    <property type="entry name" value="ABC_TM1F"/>
    <property type="match status" value="1"/>
</dbReference>
<dbReference type="PROSITE" id="PS50893">
    <property type="entry name" value="ABC_TRANSPORTER_2"/>
    <property type="match status" value="1"/>
</dbReference>
<dbReference type="RefSeq" id="WP_043407566.1">
    <property type="nucleotide sequence ID" value="NZ_JPMI01000276.1"/>
</dbReference>
<evidence type="ECO:0000256" key="8">
    <source>
        <dbReference type="ARBA" id="ARBA00022989"/>
    </source>
</evidence>
<dbReference type="Gene3D" id="1.20.1560.10">
    <property type="entry name" value="ABC transporter type 1, transmembrane domain"/>
    <property type="match status" value="1"/>
</dbReference>
<keyword evidence="5" id="KW-0547">Nucleotide-binding</keyword>
<evidence type="ECO:0000259" key="11">
    <source>
        <dbReference type="PROSITE" id="PS50893"/>
    </source>
</evidence>
<feature type="transmembrane region" description="Helical" evidence="10">
    <location>
        <begin position="311"/>
        <end position="341"/>
    </location>
</feature>
<dbReference type="Pfam" id="PF00005">
    <property type="entry name" value="ABC_tran"/>
    <property type="match status" value="1"/>
</dbReference>
<dbReference type="GO" id="GO:0008233">
    <property type="term" value="F:peptidase activity"/>
    <property type="evidence" value="ECO:0007669"/>
    <property type="project" value="InterPro"/>
</dbReference>
<evidence type="ECO:0000256" key="3">
    <source>
        <dbReference type="ARBA" id="ARBA00022475"/>
    </source>
</evidence>
<evidence type="ECO:0000259" key="12">
    <source>
        <dbReference type="PROSITE" id="PS50929"/>
    </source>
</evidence>
<dbReference type="InterPro" id="IPR003439">
    <property type="entry name" value="ABC_transporter-like_ATP-bd"/>
</dbReference>
<keyword evidence="7" id="KW-0067">ATP-binding</keyword>
<feature type="domain" description="ABC transmembrane type-1" evidence="12">
    <location>
        <begin position="188"/>
        <end position="466"/>
    </location>
</feature>
<dbReference type="GO" id="GO:0005524">
    <property type="term" value="F:ATP binding"/>
    <property type="evidence" value="ECO:0007669"/>
    <property type="project" value="UniProtKB-KW"/>
</dbReference>
<dbReference type="Pfam" id="PF00664">
    <property type="entry name" value="ABC_membrane"/>
    <property type="match status" value="1"/>
</dbReference>
<dbReference type="SMART" id="SM00382">
    <property type="entry name" value="AAA"/>
    <property type="match status" value="1"/>
</dbReference>
<dbReference type="EMBL" id="JPMI01000276">
    <property type="protein sequence ID" value="KFA88775.1"/>
    <property type="molecule type" value="Genomic_DNA"/>
</dbReference>
<dbReference type="Proteomes" id="UP000028547">
    <property type="component" value="Unassembled WGS sequence"/>
</dbReference>
<dbReference type="PANTHER" id="PTHR43394">
    <property type="entry name" value="ATP-DEPENDENT PERMEASE MDL1, MITOCHONDRIAL"/>
    <property type="match status" value="1"/>
</dbReference>
<dbReference type="GO" id="GO:0006508">
    <property type="term" value="P:proteolysis"/>
    <property type="evidence" value="ECO:0007669"/>
    <property type="project" value="InterPro"/>
</dbReference>
<keyword evidence="8 10" id="KW-1133">Transmembrane helix</keyword>
<evidence type="ECO:0000259" key="13">
    <source>
        <dbReference type="PROSITE" id="PS50990"/>
    </source>
</evidence>
<dbReference type="Gene3D" id="3.90.70.10">
    <property type="entry name" value="Cysteine proteinases"/>
    <property type="match status" value="1"/>
</dbReference>
<evidence type="ECO:0000256" key="4">
    <source>
        <dbReference type="ARBA" id="ARBA00022692"/>
    </source>
</evidence>
<sequence>MKTEQTPSEHKPGLLERFPALKRLQERLKTLPDVRQLSVADCGAACLAMVLGYHGRDMSLDQVREVTGIGRDGISARTILEAGRRLGLRGRAVSIDLDRLEHLPTGSILHWDFNHYVVFDRVVRGRVQIVDPAQGRRLVSMEGFSRHFTGVVLLFEPGEDFQRVATPRAGAFRYLVPLLRQSDTIKRIVVLSATLQLFALAVPMLMGMVVDRVVPRGDYHLLAVLALSLAGLVLFHLIASLLRGHLLLEMRTRIDSGMTLGFLDHLVDLAFSFFQLRPAGDLMMRVGMQSKVREVLSSTAISTMLDGTMVLLYFVLLFLVSPLLGLVVMGLSILQVLVFLVTRERRRGLLSQSLELDAKNQSYQIAMLTGMQTLKSFGAERRAVESYSHLYVDVMNVTLERGRLGLWVESLTSMLRLASPLVLLLVGAYQVLEGHLSLGEMLSLNALAGAMLVPLANLIGAAGEFQVLGSYLERINEVLDAPPEQPRDKAGTLVTLEGAIELEKVSFRYGPSSPLVVQDVSLKIEPGQMVAIVGRSGAGKSTLANLLLGLYLPTSGRVTYDGLELVNLDLRSLRSQMGIVLQDPAFFGSSLRDNITLASPELPLERVIEAAKLSCIHDDIMAMPMQYDTLLVDRGSALSGGQRQRLALARALVHRPAVLLLDEATSALDAITEAQVQQALASLKCTRLVIAHRLSTIRRADVIVVMDAGRVLETGSHEELVAQGGYYARLVNAQMEQPAAPTARAG</sequence>
<keyword evidence="9 10" id="KW-0472">Membrane</keyword>
<keyword evidence="2" id="KW-0813">Transport</keyword>
<dbReference type="FunFam" id="3.40.50.300:FF:000299">
    <property type="entry name" value="ABC transporter ATP-binding protein/permease"/>
    <property type="match status" value="1"/>
</dbReference>
<feature type="transmembrane region" description="Helical" evidence="10">
    <location>
        <begin position="188"/>
        <end position="209"/>
    </location>
</feature>
<accession>A0A084SJZ0</accession>
<evidence type="ECO:0000313" key="14">
    <source>
        <dbReference type="EMBL" id="KFA88775.1"/>
    </source>
</evidence>
<dbReference type="GO" id="GO:0015421">
    <property type="term" value="F:ABC-type oligopeptide transporter activity"/>
    <property type="evidence" value="ECO:0007669"/>
    <property type="project" value="TreeGrafter"/>
</dbReference>
<evidence type="ECO:0000256" key="5">
    <source>
        <dbReference type="ARBA" id="ARBA00022741"/>
    </source>
</evidence>
<keyword evidence="3" id="KW-1003">Cell membrane</keyword>
<evidence type="ECO:0000256" key="10">
    <source>
        <dbReference type="SAM" id="Phobius"/>
    </source>
</evidence>
<dbReference type="PROSITE" id="PS50990">
    <property type="entry name" value="PEPTIDASE_C39"/>
    <property type="match status" value="1"/>
</dbReference>
<gene>
    <name evidence="14" type="ORF">Q664_39120</name>
</gene>
<comment type="caution">
    <text evidence="14">The sequence shown here is derived from an EMBL/GenBank/DDBJ whole genome shotgun (WGS) entry which is preliminary data.</text>
</comment>
<evidence type="ECO:0000256" key="2">
    <source>
        <dbReference type="ARBA" id="ARBA00022448"/>
    </source>
</evidence>
<evidence type="ECO:0000256" key="6">
    <source>
        <dbReference type="ARBA" id="ARBA00022801"/>
    </source>
</evidence>
<protein>
    <submittedName>
        <fullName evidence="14">Lantibiotic ABC transporter permease</fullName>
    </submittedName>
</protein>
<dbReference type="InterPro" id="IPR017871">
    <property type="entry name" value="ABC_transporter-like_CS"/>
</dbReference>
<dbReference type="CDD" id="cd18779">
    <property type="entry name" value="ABC_6TM_T1SS_like"/>
    <property type="match status" value="1"/>
</dbReference>
<proteinExistence type="predicted"/>
<name>A0A084SJZ0_9BACT</name>
<dbReference type="PANTHER" id="PTHR43394:SF1">
    <property type="entry name" value="ATP-BINDING CASSETTE SUB-FAMILY B MEMBER 10, MITOCHONDRIAL"/>
    <property type="match status" value="1"/>
</dbReference>
<dbReference type="Gene3D" id="3.40.50.300">
    <property type="entry name" value="P-loop containing nucleotide triphosphate hydrolases"/>
    <property type="match status" value="1"/>
</dbReference>
<keyword evidence="6" id="KW-0378">Hydrolase</keyword>